<dbReference type="EMBL" id="JBHSLD010000015">
    <property type="protein sequence ID" value="MFC5382240.1"/>
    <property type="molecule type" value="Genomic_DNA"/>
</dbReference>
<proteinExistence type="predicted"/>
<dbReference type="RefSeq" id="WP_340271278.1">
    <property type="nucleotide sequence ID" value="NZ_JBBEOG010000010.1"/>
</dbReference>
<accession>A0ABW0GQH2</accession>
<dbReference type="Proteomes" id="UP001596122">
    <property type="component" value="Unassembled WGS sequence"/>
</dbReference>
<sequence length="131" mass="13820">MPLSDHEQKLLQQMEQALYAEDPKFATTLTGRGRGVGSLSRALVGLGSVVVGLTLVIVGIAAGPLLWVSVIGFVVMFGGVVFAVAAPARTAGSRSSTPSRRPGSSGQGRGRSSFVQRMEERWERRSEGGGY</sequence>
<feature type="compositionally biased region" description="Low complexity" evidence="1">
    <location>
        <begin position="88"/>
        <end position="104"/>
    </location>
</feature>
<keyword evidence="2" id="KW-0812">Transmembrane</keyword>
<feature type="compositionally biased region" description="Basic and acidic residues" evidence="1">
    <location>
        <begin position="117"/>
        <end position="131"/>
    </location>
</feature>
<feature type="transmembrane region" description="Helical" evidence="2">
    <location>
        <begin position="42"/>
        <end position="60"/>
    </location>
</feature>
<keyword evidence="2" id="KW-0472">Membrane</keyword>
<evidence type="ECO:0000256" key="2">
    <source>
        <dbReference type="SAM" id="Phobius"/>
    </source>
</evidence>
<feature type="region of interest" description="Disordered" evidence="1">
    <location>
        <begin position="88"/>
        <end position="131"/>
    </location>
</feature>
<gene>
    <name evidence="3" type="ORF">ACFPJ6_15835</name>
</gene>
<dbReference type="InterPro" id="IPR021401">
    <property type="entry name" value="DUF3040"/>
</dbReference>
<evidence type="ECO:0000256" key="1">
    <source>
        <dbReference type="SAM" id="MobiDB-lite"/>
    </source>
</evidence>
<organism evidence="3 4">
    <name type="scientific">Aquipuribacter nitratireducens</name>
    <dbReference type="NCBI Taxonomy" id="650104"/>
    <lineage>
        <taxon>Bacteria</taxon>
        <taxon>Bacillati</taxon>
        <taxon>Actinomycetota</taxon>
        <taxon>Actinomycetes</taxon>
        <taxon>Micrococcales</taxon>
        <taxon>Intrasporangiaceae</taxon>
        <taxon>Aquipuribacter</taxon>
    </lineage>
</organism>
<feature type="transmembrane region" description="Helical" evidence="2">
    <location>
        <begin position="66"/>
        <end position="86"/>
    </location>
</feature>
<protein>
    <submittedName>
        <fullName evidence="3">DUF3040 domain-containing protein</fullName>
    </submittedName>
</protein>
<dbReference type="Pfam" id="PF11239">
    <property type="entry name" value="DUF3040"/>
    <property type="match status" value="1"/>
</dbReference>
<name>A0ABW0GQH2_9MICO</name>
<comment type="caution">
    <text evidence="3">The sequence shown here is derived from an EMBL/GenBank/DDBJ whole genome shotgun (WGS) entry which is preliminary data.</text>
</comment>
<evidence type="ECO:0000313" key="3">
    <source>
        <dbReference type="EMBL" id="MFC5382240.1"/>
    </source>
</evidence>
<reference evidence="4" key="1">
    <citation type="journal article" date="2019" name="Int. J. Syst. Evol. Microbiol.">
        <title>The Global Catalogue of Microorganisms (GCM) 10K type strain sequencing project: providing services to taxonomists for standard genome sequencing and annotation.</title>
        <authorList>
            <consortium name="The Broad Institute Genomics Platform"/>
            <consortium name="The Broad Institute Genome Sequencing Center for Infectious Disease"/>
            <person name="Wu L."/>
            <person name="Ma J."/>
        </authorList>
    </citation>
    <scope>NUCLEOTIDE SEQUENCE [LARGE SCALE GENOMIC DNA]</scope>
    <source>
        <strain evidence="4">CCUG 43114</strain>
    </source>
</reference>
<keyword evidence="4" id="KW-1185">Reference proteome</keyword>
<keyword evidence="2" id="KW-1133">Transmembrane helix</keyword>
<evidence type="ECO:0000313" key="4">
    <source>
        <dbReference type="Proteomes" id="UP001596122"/>
    </source>
</evidence>